<keyword evidence="1" id="KW-0004">4Fe-4S</keyword>
<dbReference type="InterPro" id="IPR051329">
    <property type="entry name" value="NIR_SIR_4Fe-4S"/>
</dbReference>
<dbReference type="PANTHER" id="PTHR32439">
    <property type="entry name" value="FERREDOXIN--NITRITE REDUCTASE, CHLOROPLASTIC"/>
    <property type="match status" value="1"/>
</dbReference>
<feature type="domain" description="Nitrite/Sulfite reductase ferredoxin-like" evidence="4">
    <location>
        <begin position="22"/>
        <end position="68"/>
    </location>
</feature>
<dbReference type="Proteomes" id="UP000185596">
    <property type="component" value="Unassembled WGS sequence"/>
</dbReference>
<dbReference type="SUPFAM" id="SSF55124">
    <property type="entry name" value="Nitrite/Sulfite reductase N-terminal domain-like"/>
    <property type="match status" value="1"/>
</dbReference>
<evidence type="ECO:0000313" key="6">
    <source>
        <dbReference type="Proteomes" id="UP000185596"/>
    </source>
</evidence>
<gene>
    <name evidence="5" type="ORF">BU204_02885</name>
</gene>
<dbReference type="InterPro" id="IPR036136">
    <property type="entry name" value="Nit/Sulf_reduc_fer-like_dom_sf"/>
</dbReference>
<dbReference type="PANTHER" id="PTHR32439:SF9">
    <property type="entry name" value="BLR3264 PROTEIN"/>
    <property type="match status" value="1"/>
</dbReference>
<evidence type="ECO:0000256" key="3">
    <source>
        <dbReference type="ARBA" id="ARBA00023002"/>
    </source>
</evidence>
<dbReference type="Gene3D" id="3.90.480.20">
    <property type="match status" value="1"/>
</dbReference>
<keyword evidence="3" id="KW-0560">Oxidoreductase</keyword>
<keyword evidence="2" id="KW-0408">Iron</keyword>
<evidence type="ECO:0000259" key="4">
    <source>
        <dbReference type="Pfam" id="PF03460"/>
    </source>
</evidence>
<keyword evidence="1" id="KW-0411">Iron-sulfur</keyword>
<reference evidence="5 6" key="1">
    <citation type="submission" date="2016-12" db="EMBL/GenBank/DDBJ databases">
        <title>The draft genome sequence of Actinophytocola sp. 11-183.</title>
        <authorList>
            <person name="Wang W."/>
            <person name="Yuan L."/>
        </authorList>
    </citation>
    <scope>NUCLEOTIDE SEQUENCE [LARGE SCALE GENOMIC DNA]</scope>
    <source>
        <strain evidence="5 6">11-183</strain>
    </source>
</reference>
<dbReference type="GO" id="GO:0016491">
    <property type="term" value="F:oxidoreductase activity"/>
    <property type="evidence" value="ECO:0007669"/>
    <property type="project" value="UniProtKB-KW"/>
</dbReference>
<dbReference type="RefSeq" id="WP_075123911.1">
    <property type="nucleotide sequence ID" value="NZ_MSIE01000002.1"/>
</dbReference>
<dbReference type="OrthoDB" id="105450at2"/>
<dbReference type="STRING" id="1912961.BU204_02885"/>
<keyword evidence="2" id="KW-0349">Heme</keyword>
<comment type="caution">
    <text evidence="5">The sequence shown here is derived from an EMBL/GenBank/DDBJ whole genome shotgun (WGS) entry which is preliminary data.</text>
</comment>
<evidence type="ECO:0000313" key="5">
    <source>
        <dbReference type="EMBL" id="OLF19307.1"/>
    </source>
</evidence>
<evidence type="ECO:0000256" key="1">
    <source>
        <dbReference type="ARBA" id="ARBA00022485"/>
    </source>
</evidence>
<proteinExistence type="predicted"/>
<evidence type="ECO:0000256" key="2">
    <source>
        <dbReference type="ARBA" id="ARBA00022617"/>
    </source>
</evidence>
<sequence>MATRTYQDRCPGVFRPWAADDGAIVRLRVPGGRISPDALLRVVDAAERYGDGTVLLTRRANLQLRGIGTEGGAVAAGLVDAVAAAGLLPSRTHELVRNILVSPLTGLHGGRLDLRPVVRALDDALLADPALAGLGGRFLFVLDDGRGDVARRDLDLGLVALDAARVQLRIGATGWGPVVPADRAASELARLAGEFTRVRGTGPSASWHVDELPDPSVLGAGVPRHPATEVAADPPPPGRVLGADGRRLEVLAVPDGLVRRPLAERLAGAAGLVVTPWRGIVVEESS</sequence>
<name>A0A1Q8CY65_9PSEU</name>
<keyword evidence="2" id="KW-0479">Metal-binding</keyword>
<protein>
    <recommendedName>
        <fullName evidence="4">Nitrite/Sulfite reductase ferredoxin-like domain-containing protein</fullName>
    </recommendedName>
</protein>
<dbReference type="GO" id="GO:0051539">
    <property type="term" value="F:4 iron, 4 sulfur cluster binding"/>
    <property type="evidence" value="ECO:0007669"/>
    <property type="project" value="UniProtKB-KW"/>
</dbReference>
<dbReference type="AlphaFoldDB" id="A0A1Q8CY65"/>
<accession>A0A1Q8CY65</accession>
<dbReference type="EMBL" id="MSIE01000002">
    <property type="protein sequence ID" value="OLF19307.1"/>
    <property type="molecule type" value="Genomic_DNA"/>
</dbReference>
<organism evidence="5 6">
    <name type="scientific">Actinophytocola xanthii</name>
    <dbReference type="NCBI Taxonomy" id="1912961"/>
    <lineage>
        <taxon>Bacteria</taxon>
        <taxon>Bacillati</taxon>
        <taxon>Actinomycetota</taxon>
        <taxon>Actinomycetes</taxon>
        <taxon>Pseudonocardiales</taxon>
        <taxon>Pseudonocardiaceae</taxon>
    </lineage>
</organism>
<dbReference type="InterPro" id="IPR005117">
    <property type="entry name" value="NiRdtase/SiRdtase_haem-b_fer"/>
</dbReference>
<keyword evidence="6" id="KW-1185">Reference proteome</keyword>
<dbReference type="Pfam" id="PF03460">
    <property type="entry name" value="NIR_SIR_ferr"/>
    <property type="match status" value="1"/>
</dbReference>